<evidence type="ECO:0000313" key="2">
    <source>
        <dbReference type="Proteomes" id="UP000780801"/>
    </source>
</evidence>
<keyword evidence="2" id="KW-1185">Reference proteome</keyword>
<feature type="non-terminal residue" evidence="1">
    <location>
        <position position="1"/>
    </location>
</feature>
<organism evidence="1 2">
    <name type="scientific">Lunasporangiospora selenospora</name>
    <dbReference type="NCBI Taxonomy" id="979761"/>
    <lineage>
        <taxon>Eukaryota</taxon>
        <taxon>Fungi</taxon>
        <taxon>Fungi incertae sedis</taxon>
        <taxon>Mucoromycota</taxon>
        <taxon>Mortierellomycotina</taxon>
        <taxon>Mortierellomycetes</taxon>
        <taxon>Mortierellales</taxon>
        <taxon>Mortierellaceae</taxon>
        <taxon>Lunasporangiospora</taxon>
    </lineage>
</organism>
<sequence length="92" mass="10413">HIPLLIKALRVMDPIEMEMEGEIGNKMAAADMDMVQDLINMVDGIIHQIEVVVAEEEVVVVVDMDRQVDRGMDHRTEVVPPTINNTMYPSNR</sequence>
<feature type="non-terminal residue" evidence="1">
    <location>
        <position position="92"/>
    </location>
</feature>
<protein>
    <submittedName>
        <fullName evidence="1">Uncharacterized protein</fullName>
    </submittedName>
</protein>
<dbReference type="AlphaFoldDB" id="A0A9P6FM22"/>
<reference evidence="1" key="1">
    <citation type="journal article" date="2020" name="Fungal Divers.">
        <title>Resolving the Mortierellaceae phylogeny through synthesis of multi-gene phylogenetics and phylogenomics.</title>
        <authorList>
            <person name="Vandepol N."/>
            <person name="Liber J."/>
            <person name="Desiro A."/>
            <person name="Na H."/>
            <person name="Kennedy M."/>
            <person name="Barry K."/>
            <person name="Grigoriev I.V."/>
            <person name="Miller A.N."/>
            <person name="O'Donnell K."/>
            <person name="Stajich J.E."/>
            <person name="Bonito G."/>
        </authorList>
    </citation>
    <scope>NUCLEOTIDE SEQUENCE</scope>
    <source>
        <strain evidence="1">KOD1015</strain>
    </source>
</reference>
<accession>A0A9P6FM22</accession>
<evidence type="ECO:0000313" key="1">
    <source>
        <dbReference type="EMBL" id="KAF9577160.1"/>
    </source>
</evidence>
<dbReference type="Proteomes" id="UP000780801">
    <property type="component" value="Unassembled WGS sequence"/>
</dbReference>
<proteinExistence type="predicted"/>
<gene>
    <name evidence="1" type="ORF">BGW38_007813</name>
</gene>
<comment type="caution">
    <text evidence="1">The sequence shown here is derived from an EMBL/GenBank/DDBJ whole genome shotgun (WGS) entry which is preliminary data.</text>
</comment>
<dbReference type="EMBL" id="JAABOA010005212">
    <property type="protein sequence ID" value="KAF9577160.1"/>
    <property type="molecule type" value="Genomic_DNA"/>
</dbReference>
<name>A0A9P6FM22_9FUNG</name>